<accession>A0A0F8YAC2</accession>
<protein>
    <submittedName>
        <fullName evidence="1">Uncharacterized protein</fullName>
    </submittedName>
</protein>
<name>A0A0F8YAC2_9ZZZZ</name>
<gene>
    <name evidence="1" type="ORF">LCGC14_2921960</name>
</gene>
<dbReference type="AlphaFoldDB" id="A0A0F8YAC2"/>
<proteinExistence type="predicted"/>
<reference evidence="1" key="1">
    <citation type="journal article" date="2015" name="Nature">
        <title>Complex archaea that bridge the gap between prokaryotes and eukaryotes.</title>
        <authorList>
            <person name="Spang A."/>
            <person name="Saw J.H."/>
            <person name="Jorgensen S.L."/>
            <person name="Zaremba-Niedzwiedzka K."/>
            <person name="Martijn J."/>
            <person name="Lind A.E."/>
            <person name="van Eijk R."/>
            <person name="Schleper C."/>
            <person name="Guy L."/>
            <person name="Ettema T.J."/>
        </authorList>
    </citation>
    <scope>NUCLEOTIDE SEQUENCE</scope>
</reference>
<comment type="caution">
    <text evidence="1">The sequence shown here is derived from an EMBL/GenBank/DDBJ whole genome shotgun (WGS) entry which is preliminary data.</text>
</comment>
<evidence type="ECO:0000313" key="1">
    <source>
        <dbReference type="EMBL" id="KKK70640.1"/>
    </source>
</evidence>
<feature type="non-terminal residue" evidence="1">
    <location>
        <position position="1"/>
    </location>
</feature>
<organism evidence="1">
    <name type="scientific">marine sediment metagenome</name>
    <dbReference type="NCBI Taxonomy" id="412755"/>
    <lineage>
        <taxon>unclassified sequences</taxon>
        <taxon>metagenomes</taxon>
        <taxon>ecological metagenomes</taxon>
    </lineage>
</organism>
<dbReference type="EMBL" id="LAZR01058098">
    <property type="protein sequence ID" value="KKK70640.1"/>
    <property type="molecule type" value="Genomic_DNA"/>
</dbReference>
<sequence length="223" mass="24775">TYSSALMGSKESLVKGHFSGRLIQVADIAYQRLESSFEKSLSKERFAQTQGFKTFTEYQKALGAQQLPGVVSQVRQPGVATYNVATGTYTSAEGYQSSIPFEHIPEGTKIEGFSQRPGLREGIFDTATGEKIGEYKPKAPSPYYKPSTIFPSPLAEQLLQALKDAPPGESEPYMPYITERQIGTFDPGKGRPPIPTTEVIYVDPRTQETRPATQEERNFYNQM</sequence>